<dbReference type="Proteomes" id="UP001066276">
    <property type="component" value="Chromosome 8"/>
</dbReference>
<accession>A0AAV7NCY8</accession>
<keyword evidence="2" id="KW-1185">Reference proteome</keyword>
<dbReference type="EMBL" id="JANPWB010000012">
    <property type="protein sequence ID" value="KAJ1113004.1"/>
    <property type="molecule type" value="Genomic_DNA"/>
</dbReference>
<protein>
    <submittedName>
        <fullName evidence="1">Uncharacterized protein</fullName>
    </submittedName>
</protein>
<proteinExistence type="predicted"/>
<name>A0AAV7NCY8_PLEWA</name>
<dbReference type="AlphaFoldDB" id="A0AAV7NCY8"/>
<reference evidence="1" key="1">
    <citation type="journal article" date="2022" name="bioRxiv">
        <title>Sequencing and chromosome-scale assembly of the giantPleurodeles waltlgenome.</title>
        <authorList>
            <person name="Brown T."/>
            <person name="Elewa A."/>
            <person name="Iarovenko S."/>
            <person name="Subramanian E."/>
            <person name="Araus A.J."/>
            <person name="Petzold A."/>
            <person name="Susuki M."/>
            <person name="Suzuki K.-i.T."/>
            <person name="Hayashi T."/>
            <person name="Toyoda A."/>
            <person name="Oliveira C."/>
            <person name="Osipova E."/>
            <person name="Leigh N.D."/>
            <person name="Simon A."/>
            <person name="Yun M.H."/>
        </authorList>
    </citation>
    <scope>NUCLEOTIDE SEQUENCE</scope>
    <source>
        <strain evidence="1">20211129_DDA</strain>
        <tissue evidence="1">Liver</tissue>
    </source>
</reference>
<evidence type="ECO:0000313" key="1">
    <source>
        <dbReference type="EMBL" id="KAJ1113004.1"/>
    </source>
</evidence>
<gene>
    <name evidence="1" type="ORF">NDU88_001264</name>
</gene>
<comment type="caution">
    <text evidence="1">The sequence shown here is derived from an EMBL/GenBank/DDBJ whole genome shotgun (WGS) entry which is preliminary data.</text>
</comment>
<sequence>MPRGRCGETLGMRDEVTGTASIRWAMWGHFCHTAGAASIPLHRKSGCIVPAQQCVDPVGHASKFWSHRWRCIDLHSGSRAASFQFSVR</sequence>
<evidence type="ECO:0000313" key="2">
    <source>
        <dbReference type="Proteomes" id="UP001066276"/>
    </source>
</evidence>
<organism evidence="1 2">
    <name type="scientific">Pleurodeles waltl</name>
    <name type="common">Iberian ribbed newt</name>
    <dbReference type="NCBI Taxonomy" id="8319"/>
    <lineage>
        <taxon>Eukaryota</taxon>
        <taxon>Metazoa</taxon>
        <taxon>Chordata</taxon>
        <taxon>Craniata</taxon>
        <taxon>Vertebrata</taxon>
        <taxon>Euteleostomi</taxon>
        <taxon>Amphibia</taxon>
        <taxon>Batrachia</taxon>
        <taxon>Caudata</taxon>
        <taxon>Salamandroidea</taxon>
        <taxon>Salamandridae</taxon>
        <taxon>Pleurodelinae</taxon>
        <taxon>Pleurodeles</taxon>
    </lineage>
</organism>